<dbReference type="AlphaFoldDB" id="A0A448WUE2"/>
<dbReference type="Proteomes" id="UP000784294">
    <property type="component" value="Unassembled WGS sequence"/>
</dbReference>
<sequence>MKSQISSNSVKSGPLNASCVDKEEDNLVSGLVHLCQRCCNPLKLHPEFMRLQGADIIPLLINYVEFFFLDALEPDDHQATLTPLTLLPARNAQSEYPRYVIPPR</sequence>
<evidence type="ECO:0000313" key="1">
    <source>
        <dbReference type="EMBL" id="VEL20530.1"/>
    </source>
</evidence>
<evidence type="ECO:0000313" key="2">
    <source>
        <dbReference type="Proteomes" id="UP000784294"/>
    </source>
</evidence>
<gene>
    <name evidence="1" type="ORF">PXEA_LOCUS13970</name>
</gene>
<keyword evidence="2" id="KW-1185">Reference proteome</keyword>
<dbReference type="EMBL" id="CAAALY010046886">
    <property type="protein sequence ID" value="VEL20530.1"/>
    <property type="molecule type" value="Genomic_DNA"/>
</dbReference>
<organism evidence="1 2">
    <name type="scientific">Protopolystoma xenopodis</name>
    <dbReference type="NCBI Taxonomy" id="117903"/>
    <lineage>
        <taxon>Eukaryota</taxon>
        <taxon>Metazoa</taxon>
        <taxon>Spiralia</taxon>
        <taxon>Lophotrochozoa</taxon>
        <taxon>Platyhelminthes</taxon>
        <taxon>Monogenea</taxon>
        <taxon>Polyopisthocotylea</taxon>
        <taxon>Polystomatidea</taxon>
        <taxon>Polystomatidae</taxon>
        <taxon>Protopolystoma</taxon>
    </lineage>
</organism>
<proteinExistence type="predicted"/>
<accession>A0A448WUE2</accession>
<name>A0A448WUE2_9PLAT</name>
<protein>
    <submittedName>
        <fullName evidence="1">Uncharacterized protein</fullName>
    </submittedName>
</protein>
<comment type="caution">
    <text evidence="1">The sequence shown here is derived from an EMBL/GenBank/DDBJ whole genome shotgun (WGS) entry which is preliminary data.</text>
</comment>
<reference evidence="1" key="1">
    <citation type="submission" date="2018-11" db="EMBL/GenBank/DDBJ databases">
        <authorList>
            <consortium name="Pathogen Informatics"/>
        </authorList>
    </citation>
    <scope>NUCLEOTIDE SEQUENCE</scope>
</reference>